<reference evidence="1 2" key="1">
    <citation type="submission" date="2019-08" db="EMBL/GenBank/DDBJ databases">
        <title>In-depth cultivation of the pig gut microbiome towards novel bacterial diversity and tailored functional studies.</title>
        <authorList>
            <person name="Wylensek D."/>
            <person name="Hitch T.C.A."/>
            <person name="Clavel T."/>
        </authorList>
    </citation>
    <scope>NUCLEOTIDE SEQUENCE [LARGE SCALE GENOMIC DNA]</scope>
    <source>
        <strain evidence="1 2">WCA-380-WT-3A</strain>
    </source>
</reference>
<comment type="caution">
    <text evidence="1">The sequence shown here is derived from an EMBL/GenBank/DDBJ whole genome shotgun (WGS) entry which is preliminary data.</text>
</comment>
<protein>
    <submittedName>
        <fullName evidence="1">Uncharacterized protein</fullName>
    </submittedName>
</protein>
<evidence type="ECO:0000313" key="2">
    <source>
        <dbReference type="Proteomes" id="UP000466104"/>
    </source>
</evidence>
<dbReference type="RefSeq" id="WP_154564957.1">
    <property type="nucleotide sequence ID" value="NZ_VUMG01000005.1"/>
</dbReference>
<dbReference type="AlphaFoldDB" id="A0A7K0J9Y1"/>
<proteinExistence type="predicted"/>
<gene>
    <name evidence="1" type="ORF">FYJ43_11500</name>
</gene>
<dbReference type="EMBL" id="VUMG01000005">
    <property type="protein sequence ID" value="MSS46623.1"/>
    <property type="molecule type" value="Genomic_DNA"/>
</dbReference>
<sequence>MSTGEGDIDPVSAVSGWLMWVASHAADVLARGSVQGFDEGRSGVCGASDVKGDPAERGVFTTLSGVLSAPGSTGAHALRRVREITAAAMRCVCADGMEGLLEVCDV</sequence>
<name>A0A7K0J9Y1_9ACTN</name>
<keyword evidence="2" id="KW-1185">Reference proteome</keyword>
<organism evidence="1 2">
    <name type="scientific">Cutibacterium porci</name>
    <dbReference type="NCBI Taxonomy" id="2605781"/>
    <lineage>
        <taxon>Bacteria</taxon>
        <taxon>Bacillati</taxon>
        <taxon>Actinomycetota</taxon>
        <taxon>Actinomycetes</taxon>
        <taxon>Propionibacteriales</taxon>
        <taxon>Propionibacteriaceae</taxon>
        <taxon>Cutibacterium</taxon>
    </lineage>
</organism>
<dbReference type="Proteomes" id="UP000466104">
    <property type="component" value="Unassembled WGS sequence"/>
</dbReference>
<accession>A0A7K0J9Y1</accession>
<evidence type="ECO:0000313" key="1">
    <source>
        <dbReference type="EMBL" id="MSS46623.1"/>
    </source>
</evidence>